<evidence type="ECO:0000313" key="2">
    <source>
        <dbReference type="EMBL" id="MYZ48717.1"/>
    </source>
</evidence>
<comment type="caution">
    <text evidence="2">The sequence shown here is derived from an EMBL/GenBank/DDBJ whole genome shotgun (WGS) entry which is preliminary data.</text>
</comment>
<accession>A0A964T7A9</accession>
<dbReference type="RefSeq" id="WP_161141066.1">
    <property type="nucleotide sequence ID" value="NZ_SPKJ01000046.1"/>
</dbReference>
<dbReference type="PANTHER" id="PTHR31435">
    <property type="entry name" value="PROTEIN NATD1"/>
    <property type="match status" value="1"/>
</dbReference>
<proteinExistence type="predicted"/>
<dbReference type="SUPFAM" id="SSF55729">
    <property type="entry name" value="Acyl-CoA N-acyltransferases (Nat)"/>
    <property type="match status" value="1"/>
</dbReference>
<dbReference type="PANTHER" id="PTHR31435:SF10">
    <property type="entry name" value="BSR4717 PROTEIN"/>
    <property type="match status" value="1"/>
</dbReference>
<sequence length="111" mass="12005">MGESAPEVRDNAAAHRLEVEIDGKLAIVDYNLISGGIVVAHTEVPPPLEGRGIASAMYRALIARAREEGRRVIPVCPVFALYLKRHAEAQDVLDPGYRRSLGLPPLEPPAS</sequence>
<organism evidence="2 3">
    <name type="scientific">Propylenella binzhouense</name>
    <dbReference type="NCBI Taxonomy" id="2555902"/>
    <lineage>
        <taxon>Bacteria</taxon>
        <taxon>Pseudomonadati</taxon>
        <taxon>Pseudomonadota</taxon>
        <taxon>Alphaproteobacteria</taxon>
        <taxon>Hyphomicrobiales</taxon>
        <taxon>Propylenellaceae</taxon>
        <taxon>Propylenella</taxon>
    </lineage>
</organism>
<protein>
    <submittedName>
        <fullName evidence="2">N-acetyltransferase</fullName>
    </submittedName>
</protein>
<gene>
    <name evidence="2" type="ORF">E4O86_13450</name>
</gene>
<reference evidence="2" key="1">
    <citation type="submission" date="2019-03" db="EMBL/GenBank/DDBJ databases">
        <title>Afifella sp. nov., isolated from activated sludge.</title>
        <authorList>
            <person name="Li Q."/>
            <person name="Liu Y."/>
        </authorList>
    </citation>
    <scope>NUCLEOTIDE SEQUENCE</scope>
    <source>
        <strain evidence="2">L72</strain>
    </source>
</reference>
<dbReference type="PROSITE" id="PS51729">
    <property type="entry name" value="GNAT_YJDJ"/>
    <property type="match status" value="1"/>
</dbReference>
<dbReference type="AlphaFoldDB" id="A0A964T7A9"/>
<evidence type="ECO:0000259" key="1">
    <source>
        <dbReference type="PROSITE" id="PS51729"/>
    </source>
</evidence>
<dbReference type="OrthoDB" id="9800945at2"/>
<dbReference type="InterPro" id="IPR016181">
    <property type="entry name" value="Acyl_CoA_acyltransferase"/>
</dbReference>
<dbReference type="Pfam" id="PF14542">
    <property type="entry name" value="Acetyltransf_CG"/>
    <property type="match status" value="1"/>
</dbReference>
<dbReference type="InterPro" id="IPR045057">
    <property type="entry name" value="Gcn5-rel_NAT"/>
</dbReference>
<dbReference type="EMBL" id="SPKJ01000046">
    <property type="protein sequence ID" value="MYZ48717.1"/>
    <property type="molecule type" value="Genomic_DNA"/>
</dbReference>
<dbReference type="CDD" id="cd04301">
    <property type="entry name" value="NAT_SF"/>
    <property type="match status" value="1"/>
</dbReference>
<feature type="domain" description="N-acetyltransferase" evidence="1">
    <location>
        <begin position="9"/>
        <end position="94"/>
    </location>
</feature>
<keyword evidence="3" id="KW-1185">Reference proteome</keyword>
<dbReference type="InterPro" id="IPR031165">
    <property type="entry name" value="GNAT_YJDJ"/>
</dbReference>
<dbReference type="Gene3D" id="3.40.630.30">
    <property type="match status" value="1"/>
</dbReference>
<name>A0A964T7A9_9HYPH</name>
<dbReference type="Proteomes" id="UP000773614">
    <property type="component" value="Unassembled WGS sequence"/>
</dbReference>
<evidence type="ECO:0000313" key="3">
    <source>
        <dbReference type="Proteomes" id="UP000773614"/>
    </source>
</evidence>